<dbReference type="GO" id="GO:0005524">
    <property type="term" value="F:ATP binding"/>
    <property type="evidence" value="ECO:0007669"/>
    <property type="project" value="InterPro"/>
</dbReference>
<keyword evidence="4" id="KW-1185">Reference proteome</keyword>
<reference evidence="3 4" key="1">
    <citation type="submission" date="2019-07" db="EMBL/GenBank/DDBJ databases">
        <title>Whole genome shotgun sequence of Cellulomonas xylanilytica NBRC 101102.</title>
        <authorList>
            <person name="Hosoyama A."/>
            <person name="Uohara A."/>
            <person name="Ohji S."/>
            <person name="Ichikawa N."/>
        </authorList>
    </citation>
    <scope>NUCLEOTIDE SEQUENCE [LARGE SCALE GENOMIC DNA]</scope>
    <source>
        <strain evidence="3 4">NBRC 101102</strain>
    </source>
</reference>
<dbReference type="InterPro" id="IPR011703">
    <property type="entry name" value="ATPase_AAA-3"/>
</dbReference>
<feature type="domain" description="ChlI/MoxR AAA lid" evidence="2">
    <location>
        <begin position="244"/>
        <end position="315"/>
    </location>
</feature>
<dbReference type="Pfam" id="PF07726">
    <property type="entry name" value="AAA_3"/>
    <property type="match status" value="1"/>
</dbReference>
<protein>
    <submittedName>
        <fullName evidence="3">MoxR-like ATPase</fullName>
    </submittedName>
</protein>
<accession>A0A510UZA3</accession>
<name>A0A510UZA3_9CELL</name>
<feature type="domain" description="ATPase AAA-3" evidence="1">
    <location>
        <begin position="51"/>
        <end position="181"/>
    </location>
</feature>
<dbReference type="PANTHER" id="PTHR42759">
    <property type="entry name" value="MOXR FAMILY PROTEIN"/>
    <property type="match status" value="1"/>
</dbReference>
<dbReference type="Gene3D" id="3.40.50.300">
    <property type="entry name" value="P-loop containing nucleotide triphosphate hydrolases"/>
    <property type="match status" value="1"/>
</dbReference>
<dbReference type="AlphaFoldDB" id="A0A510UZA3"/>
<dbReference type="EMBL" id="BJUB01000001">
    <property type="protein sequence ID" value="GEK19826.1"/>
    <property type="molecule type" value="Genomic_DNA"/>
</dbReference>
<dbReference type="InterPro" id="IPR050764">
    <property type="entry name" value="CbbQ/NirQ/NorQ/GpvN"/>
</dbReference>
<dbReference type="GO" id="GO:0016887">
    <property type="term" value="F:ATP hydrolysis activity"/>
    <property type="evidence" value="ECO:0007669"/>
    <property type="project" value="InterPro"/>
</dbReference>
<dbReference type="PIRSF" id="PIRSF002849">
    <property type="entry name" value="AAA_ATPase_chaperone_MoxR_prd"/>
    <property type="match status" value="1"/>
</dbReference>
<evidence type="ECO:0000259" key="2">
    <source>
        <dbReference type="Pfam" id="PF17863"/>
    </source>
</evidence>
<comment type="caution">
    <text evidence="3">The sequence shown here is derived from an EMBL/GenBank/DDBJ whole genome shotgun (WGS) entry which is preliminary data.</text>
</comment>
<evidence type="ECO:0000313" key="3">
    <source>
        <dbReference type="EMBL" id="GEK19826.1"/>
    </source>
</evidence>
<dbReference type="InterPro" id="IPR041628">
    <property type="entry name" value="ChlI/MoxR_AAA_lid"/>
</dbReference>
<dbReference type="RefSeq" id="WP_222594462.1">
    <property type="nucleotide sequence ID" value="NZ_BJUB01000001.1"/>
</dbReference>
<evidence type="ECO:0000313" key="4">
    <source>
        <dbReference type="Proteomes" id="UP000321118"/>
    </source>
</evidence>
<evidence type="ECO:0000259" key="1">
    <source>
        <dbReference type="Pfam" id="PF07726"/>
    </source>
</evidence>
<sequence length="329" mass="35499">MDREVEDGTSAGRAAWFADRFDALAANVESFIKGKTDVVRMALICMLAEGHLLLEDVPGTGKTSLAKAMSQSIDGSMRRIQFTPDLLPSDVTGVQVYDSGKREFVFHPGAVFANIVLGDEINRASPKTQSALLEVMAERQVTIDSIPYLVPRPFIVIATQNPVEQGGTYDLPEAELDRFMMRATLGYPDHDSEVQVVTNITAGRSTDELQAVMSTADLQQMNQIAASVHLAPAVLAYIVTITASTRTLPELRLGISPRGTIAVAKAAQAFAAAQGRSFVTADDAKAVLPYVLPHRMILRPEAELQGRTARELLETLVASVPVPQVRAGV</sequence>
<dbReference type="Gene3D" id="1.10.8.80">
    <property type="entry name" value="Magnesium chelatase subunit I, C-Terminal domain"/>
    <property type="match status" value="1"/>
</dbReference>
<gene>
    <name evidence="3" type="ORF">CXY01_03460</name>
</gene>
<dbReference type="Proteomes" id="UP000321118">
    <property type="component" value="Unassembled WGS sequence"/>
</dbReference>
<dbReference type="Pfam" id="PF17863">
    <property type="entry name" value="AAA_lid_2"/>
    <property type="match status" value="1"/>
</dbReference>
<organism evidence="3 4">
    <name type="scientific">Cellulomonas xylanilytica</name>
    <dbReference type="NCBI Taxonomy" id="233583"/>
    <lineage>
        <taxon>Bacteria</taxon>
        <taxon>Bacillati</taxon>
        <taxon>Actinomycetota</taxon>
        <taxon>Actinomycetes</taxon>
        <taxon>Micrococcales</taxon>
        <taxon>Cellulomonadaceae</taxon>
        <taxon>Cellulomonas</taxon>
    </lineage>
</organism>
<dbReference type="InterPro" id="IPR027417">
    <property type="entry name" value="P-loop_NTPase"/>
</dbReference>
<dbReference type="SUPFAM" id="SSF52540">
    <property type="entry name" value="P-loop containing nucleoside triphosphate hydrolases"/>
    <property type="match status" value="1"/>
</dbReference>
<proteinExistence type="predicted"/>
<dbReference type="PANTHER" id="PTHR42759:SF5">
    <property type="entry name" value="METHANOL DEHYDROGENASE REGULATOR"/>
    <property type="match status" value="1"/>
</dbReference>